<comment type="similarity">
    <text evidence="1">Belongs to the peptidase S9C family.</text>
</comment>
<protein>
    <recommendedName>
        <fullName evidence="6">Dipeptidyl-peptidase V</fullName>
    </recommendedName>
</protein>
<feature type="region of interest" description="Disordered" evidence="7">
    <location>
        <begin position="275"/>
        <end position="295"/>
    </location>
</feature>
<name>A0AAD5XSI0_9FUNG</name>
<keyword evidence="4" id="KW-0378">Hydrolase</keyword>
<feature type="domain" description="Peptidase S9 prolyl oligopeptidase catalytic" evidence="9">
    <location>
        <begin position="491"/>
        <end position="699"/>
    </location>
</feature>
<evidence type="ECO:0000256" key="3">
    <source>
        <dbReference type="ARBA" id="ARBA00022729"/>
    </source>
</evidence>
<keyword evidence="11" id="KW-1185">Reference proteome</keyword>
<feature type="signal peptide" evidence="8">
    <location>
        <begin position="1"/>
        <end position="16"/>
    </location>
</feature>
<dbReference type="InterPro" id="IPR011659">
    <property type="entry name" value="WD40"/>
</dbReference>
<dbReference type="InterPro" id="IPR001375">
    <property type="entry name" value="Peptidase_S9_cat"/>
</dbReference>
<organism evidence="10 11">
    <name type="scientific">Geranomyces variabilis</name>
    <dbReference type="NCBI Taxonomy" id="109894"/>
    <lineage>
        <taxon>Eukaryota</taxon>
        <taxon>Fungi</taxon>
        <taxon>Fungi incertae sedis</taxon>
        <taxon>Chytridiomycota</taxon>
        <taxon>Chytridiomycota incertae sedis</taxon>
        <taxon>Chytridiomycetes</taxon>
        <taxon>Spizellomycetales</taxon>
        <taxon>Powellomycetaceae</taxon>
        <taxon>Geranomyces</taxon>
    </lineage>
</organism>
<dbReference type="GO" id="GO:0004252">
    <property type="term" value="F:serine-type endopeptidase activity"/>
    <property type="evidence" value="ECO:0007669"/>
    <property type="project" value="TreeGrafter"/>
</dbReference>
<dbReference type="GO" id="GO:0006508">
    <property type="term" value="P:proteolysis"/>
    <property type="evidence" value="ECO:0007669"/>
    <property type="project" value="UniProtKB-KW"/>
</dbReference>
<gene>
    <name evidence="10" type="ORF">HDU87_008522</name>
</gene>
<dbReference type="InterPro" id="IPR029058">
    <property type="entry name" value="AB_hydrolase_fold"/>
</dbReference>
<dbReference type="Gene3D" id="3.40.50.1820">
    <property type="entry name" value="alpha/beta hydrolase"/>
    <property type="match status" value="1"/>
</dbReference>
<dbReference type="SUPFAM" id="SSF82171">
    <property type="entry name" value="DPP6 N-terminal domain-like"/>
    <property type="match status" value="1"/>
</dbReference>
<feature type="compositionally biased region" description="Polar residues" evidence="7">
    <location>
        <begin position="276"/>
        <end position="295"/>
    </location>
</feature>
<evidence type="ECO:0000256" key="2">
    <source>
        <dbReference type="ARBA" id="ARBA00022670"/>
    </source>
</evidence>
<reference evidence="10" key="1">
    <citation type="submission" date="2020-05" db="EMBL/GenBank/DDBJ databases">
        <title>Phylogenomic resolution of chytrid fungi.</title>
        <authorList>
            <person name="Stajich J.E."/>
            <person name="Amses K."/>
            <person name="Simmons R."/>
            <person name="Seto K."/>
            <person name="Myers J."/>
            <person name="Bonds A."/>
            <person name="Quandt C.A."/>
            <person name="Barry K."/>
            <person name="Liu P."/>
            <person name="Grigoriev I."/>
            <person name="Longcore J.E."/>
            <person name="James T.Y."/>
        </authorList>
    </citation>
    <scope>NUCLEOTIDE SEQUENCE</scope>
    <source>
        <strain evidence="10">JEL0379</strain>
    </source>
</reference>
<dbReference type="SUPFAM" id="SSF53474">
    <property type="entry name" value="alpha/beta-Hydrolases"/>
    <property type="match status" value="1"/>
</dbReference>
<comment type="caution">
    <text evidence="10">The sequence shown here is derived from an EMBL/GenBank/DDBJ whole genome shotgun (WGS) entry which is preliminary data.</text>
</comment>
<feature type="region of interest" description="Disordered" evidence="7">
    <location>
        <begin position="723"/>
        <end position="755"/>
    </location>
</feature>
<keyword evidence="2" id="KW-0645">Protease</keyword>
<dbReference type="EMBL" id="JADGJQ010000009">
    <property type="protein sequence ID" value="KAJ3182359.1"/>
    <property type="molecule type" value="Genomic_DNA"/>
</dbReference>
<evidence type="ECO:0000256" key="4">
    <source>
        <dbReference type="ARBA" id="ARBA00022801"/>
    </source>
</evidence>
<dbReference type="FunFam" id="3.40.50.1820:FF:000028">
    <property type="entry name" value="S9 family peptidase"/>
    <property type="match status" value="1"/>
</dbReference>
<feature type="chain" id="PRO_5041901624" description="Dipeptidyl-peptidase V" evidence="8">
    <location>
        <begin position="17"/>
        <end position="777"/>
    </location>
</feature>
<dbReference type="Pfam" id="PF07676">
    <property type="entry name" value="PD40"/>
    <property type="match status" value="2"/>
</dbReference>
<keyword evidence="5" id="KW-0720">Serine protease</keyword>
<keyword evidence="3 8" id="KW-0732">Signal</keyword>
<dbReference type="InterPro" id="IPR011042">
    <property type="entry name" value="6-blade_b-propeller_TolB-like"/>
</dbReference>
<evidence type="ECO:0000313" key="11">
    <source>
        <dbReference type="Proteomes" id="UP001212152"/>
    </source>
</evidence>
<evidence type="ECO:0000256" key="8">
    <source>
        <dbReference type="SAM" id="SignalP"/>
    </source>
</evidence>
<dbReference type="Gene3D" id="2.120.10.30">
    <property type="entry name" value="TolB, C-terminal domain"/>
    <property type="match status" value="1"/>
</dbReference>
<sequence length="777" mass="86721">MRVIALLLASLASALAADSVGTKDIHPFRASDLVQFHRLSRPVPSNDGRHALFTSSRYSATDNKTKRSLWLLRLEDDSVVHLSHDVIANPLWLSDTLVGGLSSSQLWCADVKDVLENSTDVAAMPIFQQLTTYPVPIGNVKCHAVSAQCAFTAEVYADGSMDTAAETAKRESERLDSAMVWDELFVRHWDVYVTPQLHNNLFVVKTKFNRDKPELDGEAINIMPGKGLETPVPPFGDTDAFEFSPDGKEIAFSSRTAQHSASAWNTNIAIYVVPTDGSSEPQPVSSTTGTNQNPRYSPDGKYLAWLSMKTPQYEADRLRILLHDRAAKTTSELAKNWALSAESLTWTSDSSTLLLTAQEKGHVRIFSINAHEDTKLKKNIPRRVLKKHTNGGLSIVGHTLFFEQSSVVAPTEIFTLDLNNVEKGARQRTATNAELLLRTLRSEVEEFWFTGARGEKVQGHIYKPVNFRTQNLYPVAFLIHGGPEGAWNDGWSYRWNPQVFTGAGYVVVTVNFHGSTGYGAKFTRSILKHWGDRPYRDLMKGLTHVLKTYPYVDKRRVAALGASYGGYMINWLNGHATDAFTCLTNHDGMFDTMATAYATDELWFNESEFGGPAYKSSARPIYDKFNPANYVKRWRTPTLIIHGAQDFRLPVTEGIATFTALQRRGIDSRLVIFPDENHWVLKPANSLRWYEEVLSWLAVYNGPAAPGTSGEMRWVGMEIEDDEAVSAADSEEGDVEAIEDEDRNEPIAEEMMDPAEEAVVSPFQRLIVQHAEQAFSS</sequence>
<dbReference type="AlphaFoldDB" id="A0AAD5XSI0"/>
<dbReference type="PANTHER" id="PTHR42776">
    <property type="entry name" value="SERINE PEPTIDASE S9 FAMILY MEMBER"/>
    <property type="match status" value="1"/>
</dbReference>
<accession>A0AAD5XSI0</accession>
<evidence type="ECO:0000256" key="1">
    <source>
        <dbReference type="ARBA" id="ARBA00010040"/>
    </source>
</evidence>
<evidence type="ECO:0000259" key="9">
    <source>
        <dbReference type="Pfam" id="PF00326"/>
    </source>
</evidence>
<evidence type="ECO:0000256" key="5">
    <source>
        <dbReference type="ARBA" id="ARBA00022825"/>
    </source>
</evidence>
<dbReference type="Proteomes" id="UP001212152">
    <property type="component" value="Unassembled WGS sequence"/>
</dbReference>
<evidence type="ECO:0000256" key="6">
    <source>
        <dbReference type="ARBA" id="ARBA00032829"/>
    </source>
</evidence>
<dbReference type="Pfam" id="PF00326">
    <property type="entry name" value="Peptidase_S9"/>
    <property type="match status" value="1"/>
</dbReference>
<evidence type="ECO:0000256" key="7">
    <source>
        <dbReference type="SAM" id="MobiDB-lite"/>
    </source>
</evidence>
<dbReference type="PANTHER" id="PTHR42776:SF13">
    <property type="entry name" value="DIPEPTIDYL-PEPTIDASE 5"/>
    <property type="match status" value="1"/>
</dbReference>
<proteinExistence type="inferred from homology"/>
<evidence type="ECO:0000313" key="10">
    <source>
        <dbReference type="EMBL" id="KAJ3182359.1"/>
    </source>
</evidence>